<feature type="transmembrane region" description="Helical" evidence="9">
    <location>
        <begin position="409"/>
        <end position="426"/>
    </location>
</feature>
<feature type="transmembrane region" description="Helical" evidence="9">
    <location>
        <begin position="432"/>
        <end position="452"/>
    </location>
</feature>
<evidence type="ECO:0000256" key="8">
    <source>
        <dbReference type="RuleBase" id="RU362091"/>
    </source>
</evidence>
<dbReference type="PROSITE" id="PS50283">
    <property type="entry name" value="NA_SOLUT_SYMP_3"/>
    <property type="match status" value="1"/>
</dbReference>
<evidence type="ECO:0000313" key="10">
    <source>
        <dbReference type="EMBL" id="BAU49029.1"/>
    </source>
</evidence>
<keyword evidence="6 9" id="KW-1133">Transmembrane helix</keyword>
<evidence type="ECO:0000256" key="5">
    <source>
        <dbReference type="ARBA" id="ARBA00022847"/>
    </source>
</evidence>
<dbReference type="Pfam" id="PF00474">
    <property type="entry name" value="SSF"/>
    <property type="match status" value="1"/>
</dbReference>
<reference evidence="10 11" key="1">
    <citation type="submission" date="2015-08" db="EMBL/GenBank/DDBJ databases">
        <title>Complete genome sequence of Sulfurifustis variabilis.</title>
        <authorList>
            <person name="Miura A."/>
            <person name="Kojima H."/>
            <person name="Fukui M."/>
        </authorList>
    </citation>
    <scope>NUCLEOTIDE SEQUENCE [LARGE SCALE GENOMIC DNA]</scope>
    <source>
        <strain evidence="11">skN76</strain>
    </source>
</reference>
<feature type="transmembrane region" description="Helical" evidence="9">
    <location>
        <begin position="117"/>
        <end position="138"/>
    </location>
</feature>
<keyword evidence="5" id="KW-0769">Symport</keyword>
<feature type="transmembrane region" description="Helical" evidence="9">
    <location>
        <begin position="178"/>
        <end position="196"/>
    </location>
</feature>
<feature type="transmembrane region" description="Helical" evidence="9">
    <location>
        <begin position="150"/>
        <end position="172"/>
    </location>
</feature>
<dbReference type="Proteomes" id="UP000218899">
    <property type="component" value="Chromosome"/>
</dbReference>
<dbReference type="RefSeq" id="WP_096461484.1">
    <property type="nucleotide sequence ID" value="NZ_AP014936.1"/>
</dbReference>
<dbReference type="InterPro" id="IPR050277">
    <property type="entry name" value="Sodium:Solute_Symporter"/>
</dbReference>
<keyword evidence="7 9" id="KW-0472">Membrane</keyword>
<dbReference type="PANTHER" id="PTHR48086:SF7">
    <property type="entry name" value="SODIUM-SOLUTE SYMPORTER-RELATED"/>
    <property type="match status" value="1"/>
</dbReference>
<evidence type="ECO:0000256" key="6">
    <source>
        <dbReference type="ARBA" id="ARBA00022989"/>
    </source>
</evidence>
<evidence type="ECO:0000313" key="11">
    <source>
        <dbReference type="Proteomes" id="UP000218899"/>
    </source>
</evidence>
<keyword evidence="11" id="KW-1185">Reference proteome</keyword>
<feature type="transmembrane region" description="Helical" evidence="9">
    <location>
        <begin position="39"/>
        <end position="66"/>
    </location>
</feature>
<dbReference type="GO" id="GO:0015293">
    <property type="term" value="F:symporter activity"/>
    <property type="evidence" value="ECO:0007669"/>
    <property type="project" value="UniProtKB-KW"/>
</dbReference>
<dbReference type="PANTHER" id="PTHR48086">
    <property type="entry name" value="SODIUM/PROLINE SYMPORTER-RELATED"/>
    <property type="match status" value="1"/>
</dbReference>
<dbReference type="GO" id="GO:0005886">
    <property type="term" value="C:plasma membrane"/>
    <property type="evidence" value="ECO:0007669"/>
    <property type="project" value="TreeGrafter"/>
</dbReference>
<name>A0A1B4V671_9GAMM</name>
<evidence type="ECO:0000256" key="9">
    <source>
        <dbReference type="SAM" id="Phobius"/>
    </source>
</evidence>
<dbReference type="AlphaFoldDB" id="A0A1B4V671"/>
<evidence type="ECO:0000256" key="2">
    <source>
        <dbReference type="ARBA" id="ARBA00006434"/>
    </source>
</evidence>
<gene>
    <name evidence="10" type="ORF">SVA_2481</name>
</gene>
<evidence type="ECO:0000256" key="4">
    <source>
        <dbReference type="ARBA" id="ARBA00022692"/>
    </source>
</evidence>
<feature type="transmembrane region" description="Helical" evidence="9">
    <location>
        <begin position="304"/>
        <end position="332"/>
    </location>
</feature>
<keyword evidence="4 9" id="KW-0812">Transmembrane</keyword>
<evidence type="ECO:0000256" key="7">
    <source>
        <dbReference type="ARBA" id="ARBA00023136"/>
    </source>
</evidence>
<dbReference type="Gene3D" id="1.20.1730.10">
    <property type="entry name" value="Sodium/glucose cotransporter"/>
    <property type="match status" value="1"/>
</dbReference>
<proteinExistence type="inferred from homology"/>
<feature type="transmembrane region" description="Helical" evidence="9">
    <location>
        <begin position="258"/>
        <end position="284"/>
    </location>
</feature>
<protein>
    <submittedName>
        <fullName evidence="10">Sodium:solute symporter</fullName>
    </submittedName>
</protein>
<feature type="transmembrane region" description="Helical" evidence="9">
    <location>
        <begin position="353"/>
        <end position="372"/>
    </location>
</feature>
<feature type="transmembrane region" description="Helical" evidence="9">
    <location>
        <begin position="384"/>
        <end position="402"/>
    </location>
</feature>
<dbReference type="CDD" id="cd11474">
    <property type="entry name" value="SLC5sbd_CHT"/>
    <property type="match status" value="1"/>
</dbReference>
<comment type="subcellular location">
    <subcellularLocation>
        <location evidence="1">Membrane</location>
        <topology evidence="1">Multi-pass membrane protein</topology>
    </subcellularLocation>
</comment>
<dbReference type="InterPro" id="IPR038377">
    <property type="entry name" value="Na/Glc_symporter_sf"/>
</dbReference>
<dbReference type="KEGG" id="sva:SVA_2481"/>
<evidence type="ECO:0000256" key="3">
    <source>
        <dbReference type="ARBA" id="ARBA00022448"/>
    </source>
</evidence>
<feature type="transmembrane region" description="Helical" evidence="9">
    <location>
        <begin position="78"/>
        <end position="97"/>
    </location>
</feature>
<accession>A0A1B4V671</accession>
<dbReference type="OrthoDB" id="9789704at2"/>
<comment type="similarity">
    <text evidence="2 8">Belongs to the sodium:solute symporter (SSF) (TC 2.A.21) family.</text>
</comment>
<organism evidence="10 11">
    <name type="scientific">Sulfurifustis variabilis</name>
    <dbReference type="NCBI Taxonomy" id="1675686"/>
    <lineage>
        <taxon>Bacteria</taxon>
        <taxon>Pseudomonadati</taxon>
        <taxon>Pseudomonadota</taxon>
        <taxon>Gammaproteobacteria</taxon>
        <taxon>Acidiferrobacterales</taxon>
        <taxon>Acidiferrobacteraceae</taxon>
        <taxon>Sulfurifustis</taxon>
    </lineage>
</organism>
<dbReference type="InterPro" id="IPR001734">
    <property type="entry name" value="Na/solute_symporter"/>
</dbReference>
<sequence length="464" mass="48020">MNAILLGVLGYVLVQLLIGVALSRRIKNEADYLLAGRSLGLGIGTFTIFATWFGAETVVGAAGSIYAEGLSGGAADPFGYGACLILMGLFFAAPLWRRGLTTFADLFRQRYSANVERLAVILLVPTSIMWGAAQIRAFGQVIAAVSTFDVEIAITVAAGVVIVYTVYGGLLADAYTDVIQGLALVAGLIVLFVVILDETGGMTQAASTIEPRRLNPFAGASALAVVEQWAIPICGSVLSQELVARVLATRSPQVARRAALLGGGIYLSVGMIPVFIGLVGVSLLPGLDEPEQLLARLAQQYLHTALYVMFAGAIISAILSTVDSALLAASALMSHNLVVPLAPAISEAAKVRVARAGVMVFGLIAYVLALYAEGVYALVEEASAFGSAGVFVAALFALFTPFGGAKSATAALLAGVASWVLGAYVLELDVPYLVSLAAALLSYVTVAVLEGAGAKRPESETKEA</sequence>
<evidence type="ECO:0000256" key="1">
    <source>
        <dbReference type="ARBA" id="ARBA00004141"/>
    </source>
</evidence>
<dbReference type="EMBL" id="AP014936">
    <property type="protein sequence ID" value="BAU49029.1"/>
    <property type="molecule type" value="Genomic_DNA"/>
</dbReference>
<keyword evidence="3" id="KW-0813">Transport</keyword>